<dbReference type="Pfam" id="PF00176">
    <property type="entry name" value="SNF2-rel_dom"/>
    <property type="match status" value="1"/>
</dbReference>
<evidence type="ECO:0000313" key="5">
    <source>
        <dbReference type="Proteomes" id="UP001363151"/>
    </source>
</evidence>
<protein>
    <recommendedName>
        <fullName evidence="3">SNF2 N-terminal domain-containing protein</fullName>
    </recommendedName>
</protein>
<reference evidence="4 5" key="1">
    <citation type="submission" date="2024-03" db="EMBL/GenBank/DDBJ databases">
        <title>Aureococcus anophagefferens CCMP1851 and Kratosvirus quantuckense: Draft genome of a second virus-susceptible host strain in the model system.</title>
        <authorList>
            <person name="Chase E."/>
            <person name="Truchon A.R."/>
            <person name="Schepens W."/>
            <person name="Wilhelm S.W."/>
        </authorList>
    </citation>
    <scope>NUCLEOTIDE SEQUENCE [LARGE SCALE GENOMIC DNA]</scope>
    <source>
        <strain evidence="4 5">CCMP1851</strain>
    </source>
</reference>
<comment type="subcellular location">
    <subcellularLocation>
        <location evidence="1">Nucleus</location>
    </subcellularLocation>
</comment>
<dbReference type="Gene3D" id="3.40.50.10810">
    <property type="entry name" value="Tandem AAA-ATPase domain"/>
    <property type="match status" value="1"/>
</dbReference>
<evidence type="ECO:0000256" key="2">
    <source>
        <dbReference type="ARBA" id="ARBA00023242"/>
    </source>
</evidence>
<dbReference type="InterPro" id="IPR038718">
    <property type="entry name" value="SNF2-like_sf"/>
</dbReference>
<evidence type="ECO:0000256" key="1">
    <source>
        <dbReference type="ARBA" id="ARBA00004123"/>
    </source>
</evidence>
<sequence length="185" mass="20349">MLAATVAAVTHKRVAGARRLASVVPGARELEQRRRADDDESADARLARLTAALRGRMLRRTKADVLRRALPGKRELAVVVRVAALAPQKALYRAVLTKNYDALAAEDRGRGGGAPPNLQNVVIQLRKMTKMLDVLGEYCALRQFAYERLDGDTAARDRARRIDRFNAAAADRAFLFLLSTLRASA</sequence>
<dbReference type="InterPro" id="IPR000330">
    <property type="entry name" value="SNF2_N"/>
</dbReference>
<feature type="domain" description="SNF2 N-terminal" evidence="3">
    <location>
        <begin position="32"/>
        <end position="129"/>
    </location>
</feature>
<evidence type="ECO:0000313" key="4">
    <source>
        <dbReference type="EMBL" id="KAK7241879.1"/>
    </source>
</evidence>
<name>A0ABR1G036_AURAN</name>
<keyword evidence="2" id="KW-0539">Nucleus</keyword>
<dbReference type="SUPFAM" id="SSF52540">
    <property type="entry name" value="P-loop containing nucleoside triphosphate hydrolases"/>
    <property type="match status" value="1"/>
</dbReference>
<keyword evidence="5" id="KW-1185">Reference proteome</keyword>
<gene>
    <name evidence="4" type="ORF">SO694_00019357</name>
</gene>
<dbReference type="PANTHER" id="PTHR45623:SF17">
    <property type="entry name" value="CHROMODOMAIN-HELICASE-DNA-BINDING PROTEIN 3-RELATED"/>
    <property type="match status" value="1"/>
</dbReference>
<evidence type="ECO:0000259" key="3">
    <source>
        <dbReference type="Pfam" id="PF00176"/>
    </source>
</evidence>
<dbReference type="Gene3D" id="3.40.50.300">
    <property type="entry name" value="P-loop containing nucleotide triphosphate hydrolases"/>
    <property type="match status" value="2"/>
</dbReference>
<organism evidence="4 5">
    <name type="scientific">Aureococcus anophagefferens</name>
    <name type="common">Harmful bloom alga</name>
    <dbReference type="NCBI Taxonomy" id="44056"/>
    <lineage>
        <taxon>Eukaryota</taxon>
        <taxon>Sar</taxon>
        <taxon>Stramenopiles</taxon>
        <taxon>Ochrophyta</taxon>
        <taxon>Pelagophyceae</taxon>
        <taxon>Pelagomonadales</taxon>
        <taxon>Pelagomonadaceae</taxon>
        <taxon>Aureococcus</taxon>
    </lineage>
</organism>
<dbReference type="EMBL" id="JBBJCI010000152">
    <property type="protein sequence ID" value="KAK7241879.1"/>
    <property type="molecule type" value="Genomic_DNA"/>
</dbReference>
<dbReference type="Proteomes" id="UP001363151">
    <property type="component" value="Unassembled WGS sequence"/>
</dbReference>
<dbReference type="InterPro" id="IPR027417">
    <property type="entry name" value="P-loop_NTPase"/>
</dbReference>
<comment type="caution">
    <text evidence="4">The sequence shown here is derived from an EMBL/GenBank/DDBJ whole genome shotgun (WGS) entry which is preliminary data.</text>
</comment>
<dbReference type="PANTHER" id="PTHR45623">
    <property type="entry name" value="CHROMODOMAIN-HELICASE-DNA-BINDING PROTEIN 3-RELATED-RELATED"/>
    <property type="match status" value="1"/>
</dbReference>
<accession>A0ABR1G036</accession>
<proteinExistence type="predicted"/>